<proteinExistence type="predicted"/>
<reference evidence="1 2" key="1">
    <citation type="journal article" date="2022" name="Plant J.">
        <title>Chromosome-level genome of Camellia lanceoleosa provides a valuable resource for understanding genome evolution and self-incompatibility.</title>
        <authorList>
            <person name="Gong W."/>
            <person name="Xiao S."/>
            <person name="Wang L."/>
            <person name="Liao Z."/>
            <person name="Chang Y."/>
            <person name="Mo W."/>
            <person name="Hu G."/>
            <person name="Li W."/>
            <person name="Zhao G."/>
            <person name="Zhu H."/>
            <person name="Hu X."/>
            <person name="Ji K."/>
            <person name="Xiang X."/>
            <person name="Song Q."/>
            <person name="Yuan D."/>
            <person name="Jin S."/>
            <person name="Zhang L."/>
        </authorList>
    </citation>
    <scope>NUCLEOTIDE SEQUENCE [LARGE SCALE GENOMIC DNA]</scope>
    <source>
        <strain evidence="1">SQ_2022a</strain>
    </source>
</reference>
<dbReference type="Proteomes" id="UP001060215">
    <property type="component" value="Chromosome 3"/>
</dbReference>
<protein>
    <submittedName>
        <fullName evidence="1">Uncharacterized protein</fullName>
    </submittedName>
</protein>
<name>A0ACC0INJ2_9ERIC</name>
<evidence type="ECO:0000313" key="1">
    <source>
        <dbReference type="EMBL" id="KAI8027005.1"/>
    </source>
</evidence>
<keyword evidence="2" id="KW-1185">Reference proteome</keyword>
<sequence>MRSLYSVFCALRCRYQNEAESESGIAFFLALPSDVSIFDVEFDFCNGSSFLITFKLSNIVFLVVIAIWFTNLSELSTLPSKLKLAFLPGVLLLQLARVVAGSDGSTVRSFVEDEEQFKKSVDERFAAVDLNSDGVLSRLELRKAFESFRLIETHFGVDVATPPEELTKLYDSIFDKFDCDKSGTIDLEEFRSEMKKIMLAIADGLGSSPIQMALEDDDKNLLKKAADLEASKIHQ</sequence>
<gene>
    <name evidence="1" type="ORF">LOK49_LG02G01222</name>
</gene>
<evidence type="ECO:0000313" key="2">
    <source>
        <dbReference type="Proteomes" id="UP001060215"/>
    </source>
</evidence>
<organism evidence="1 2">
    <name type="scientific">Camellia lanceoleosa</name>
    <dbReference type="NCBI Taxonomy" id="1840588"/>
    <lineage>
        <taxon>Eukaryota</taxon>
        <taxon>Viridiplantae</taxon>
        <taxon>Streptophyta</taxon>
        <taxon>Embryophyta</taxon>
        <taxon>Tracheophyta</taxon>
        <taxon>Spermatophyta</taxon>
        <taxon>Magnoliopsida</taxon>
        <taxon>eudicotyledons</taxon>
        <taxon>Gunneridae</taxon>
        <taxon>Pentapetalae</taxon>
        <taxon>asterids</taxon>
        <taxon>Ericales</taxon>
        <taxon>Theaceae</taxon>
        <taxon>Camellia</taxon>
    </lineage>
</organism>
<comment type="caution">
    <text evidence="1">The sequence shown here is derived from an EMBL/GenBank/DDBJ whole genome shotgun (WGS) entry which is preliminary data.</text>
</comment>
<dbReference type="EMBL" id="CM045760">
    <property type="protein sequence ID" value="KAI8027005.1"/>
    <property type="molecule type" value="Genomic_DNA"/>
</dbReference>
<accession>A0ACC0INJ2</accession>